<evidence type="ECO:0000313" key="1">
    <source>
        <dbReference type="EMBL" id="GBH33713.1"/>
    </source>
</evidence>
<evidence type="ECO:0000313" key="2">
    <source>
        <dbReference type="Proteomes" id="UP000245829"/>
    </source>
</evidence>
<proteinExistence type="predicted"/>
<dbReference type="EMBL" id="BGKI01000002">
    <property type="protein sequence ID" value="GBH33713.1"/>
    <property type="molecule type" value="Genomic_DNA"/>
</dbReference>
<keyword evidence="2" id="KW-1185">Reference proteome</keyword>
<organism evidence="1 2">
    <name type="scientific">Nitrosopumilus zosterae</name>
    <dbReference type="NCBI Taxonomy" id="718286"/>
    <lineage>
        <taxon>Archaea</taxon>
        <taxon>Nitrososphaerota</taxon>
        <taxon>Nitrososphaeria</taxon>
        <taxon>Nitrosopumilales</taxon>
        <taxon>Nitrosopumilaceae</taxon>
        <taxon>Nitrosopumilus</taxon>
    </lineage>
</organism>
<dbReference type="Proteomes" id="UP000245829">
    <property type="component" value="Unassembled WGS sequence"/>
</dbReference>
<gene>
    <name evidence="1" type="ORF">NZNM25_05040</name>
</gene>
<sequence>MLWVNSNIIINHVIKYEIIIFDENQILPKRIKDTLFTVIMGDFRLNYKKSTKDCDLVEA</sequence>
<name>A0A2S2KPX9_9ARCH</name>
<protein>
    <submittedName>
        <fullName evidence="1">Uncharacterized protein</fullName>
    </submittedName>
</protein>
<accession>A0A2S2KPX9</accession>
<dbReference type="AlphaFoldDB" id="A0A2S2KPX9"/>
<comment type="caution">
    <text evidence="1">The sequence shown here is derived from an EMBL/GenBank/DDBJ whole genome shotgun (WGS) entry which is preliminary data.</text>
</comment>
<reference evidence="1 2" key="1">
    <citation type="submission" date="2018-05" db="EMBL/GenBank/DDBJ databases">
        <title>genome sequencing of Nitrosopumilus sp. NM25.</title>
        <authorList>
            <person name="Mori K."/>
            <person name="Nakagawa T."/>
        </authorList>
    </citation>
    <scope>NUCLEOTIDE SEQUENCE [LARGE SCALE GENOMIC DNA]</scope>
    <source>
        <strain evidence="1 2">NM25</strain>
    </source>
</reference>